<sequence length="251" mass="27724">MEAQKIERLETHFESSNAMTIRQTRKGWLQECLGCEASTEFRWFQKGDTKEENAEFATSVEESNCLIRICCAPNHPFTMTVKELNSDNEILSMDRPCFCPPGSCKCCCYQEMTLSSGGQPIGSIKEQFYCCVPRFKIKDSEEKPIYKVHQPTCCGGFCVNCCTEGNPCGRGCCKVAFHVFPADQEETDGDVPPIAKIVKVPKSLGTELFTDADAFDVTFPDGANSTQKALLAGTSVFLNALYFEETDGGGD</sequence>
<dbReference type="GO" id="GO:0017128">
    <property type="term" value="F:phospholipid scramblase activity"/>
    <property type="evidence" value="ECO:0007669"/>
    <property type="project" value="InterPro"/>
</dbReference>
<comment type="similarity">
    <text evidence="1 2">Belongs to the phospholipid scramblase family.</text>
</comment>
<reference evidence="3" key="1">
    <citation type="submission" date="2021-01" db="EMBL/GenBank/DDBJ databases">
        <authorList>
            <person name="Corre E."/>
            <person name="Pelletier E."/>
            <person name="Niang G."/>
            <person name="Scheremetjew M."/>
            <person name="Finn R."/>
            <person name="Kale V."/>
            <person name="Holt S."/>
            <person name="Cochrane G."/>
            <person name="Meng A."/>
            <person name="Brown T."/>
            <person name="Cohen L."/>
        </authorList>
    </citation>
    <scope>NUCLEOTIDE SEQUENCE</scope>
    <source>
        <strain evidence="3">GSO104</strain>
    </source>
</reference>
<proteinExistence type="inferred from homology"/>
<dbReference type="Pfam" id="PF03803">
    <property type="entry name" value="Scramblase"/>
    <property type="match status" value="1"/>
</dbReference>
<dbReference type="PANTHER" id="PTHR23248">
    <property type="entry name" value="PHOSPHOLIPID SCRAMBLASE-RELATED"/>
    <property type="match status" value="1"/>
</dbReference>
<accession>A0A6S8Y8P7</accession>
<evidence type="ECO:0000256" key="1">
    <source>
        <dbReference type="ARBA" id="ARBA00005350"/>
    </source>
</evidence>
<dbReference type="PANTHER" id="PTHR23248:SF9">
    <property type="entry name" value="PHOSPHOLIPID SCRAMBLASE"/>
    <property type="match status" value="1"/>
</dbReference>
<organism evidence="3">
    <name type="scientific">Ditylum brightwellii</name>
    <dbReference type="NCBI Taxonomy" id="49249"/>
    <lineage>
        <taxon>Eukaryota</taxon>
        <taxon>Sar</taxon>
        <taxon>Stramenopiles</taxon>
        <taxon>Ochrophyta</taxon>
        <taxon>Bacillariophyta</taxon>
        <taxon>Mediophyceae</taxon>
        <taxon>Lithodesmiophycidae</taxon>
        <taxon>Lithodesmiales</taxon>
        <taxon>Lithodesmiaceae</taxon>
        <taxon>Ditylum</taxon>
    </lineage>
</organism>
<evidence type="ECO:0000313" key="3">
    <source>
        <dbReference type="EMBL" id="CAE4664439.1"/>
    </source>
</evidence>
<gene>
    <name evidence="3" type="ORF">DBRI00130_LOCUS42341</name>
</gene>
<dbReference type="AlphaFoldDB" id="A0A6S8Y8P7"/>
<dbReference type="InterPro" id="IPR005552">
    <property type="entry name" value="Scramblase"/>
</dbReference>
<evidence type="ECO:0000256" key="2">
    <source>
        <dbReference type="RuleBase" id="RU363116"/>
    </source>
</evidence>
<dbReference type="EMBL" id="HBNS01058888">
    <property type="protein sequence ID" value="CAE4664439.1"/>
    <property type="molecule type" value="Transcribed_RNA"/>
</dbReference>
<dbReference type="GO" id="GO:0005886">
    <property type="term" value="C:plasma membrane"/>
    <property type="evidence" value="ECO:0007669"/>
    <property type="project" value="TreeGrafter"/>
</dbReference>
<protein>
    <recommendedName>
        <fullName evidence="2">Phospholipid scramblase</fullName>
    </recommendedName>
</protein>
<name>A0A6S8Y8P7_9STRA</name>